<dbReference type="EMBL" id="ML978197">
    <property type="protein sequence ID" value="KAF2029780.1"/>
    <property type="molecule type" value="Genomic_DNA"/>
</dbReference>
<evidence type="ECO:0000313" key="2">
    <source>
        <dbReference type="EMBL" id="KAF2029780.1"/>
    </source>
</evidence>
<dbReference type="Pfam" id="PF20516">
    <property type="entry name" value="PDDEXK_12"/>
    <property type="match status" value="1"/>
</dbReference>
<name>A0A9P4H9Z3_9PLEO</name>
<evidence type="ECO:0000313" key="3">
    <source>
        <dbReference type="Proteomes" id="UP000799777"/>
    </source>
</evidence>
<keyword evidence="3" id="KW-1185">Reference proteome</keyword>
<organism evidence="2 3">
    <name type="scientific">Setomelanomma holmii</name>
    <dbReference type="NCBI Taxonomy" id="210430"/>
    <lineage>
        <taxon>Eukaryota</taxon>
        <taxon>Fungi</taxon>
        <taxon>Dikarya</taxon>
        <taxon>Ascomycota</taxon>
        <taxon>Pezizomycotina</taxon>
        <taxon>Dothideomycetes</taxon>
        <taxon>Pleosporomycetidae</taxon>
        <taxon>Pleosporales</taxon>
        <taxon>Pleosporineae</taxon>
        <taxon>Phaeosphaeriaceae</taxon>
        <taxon>Setomelanomma</taxon>
    </lineage>
</organism>
<feature type="domain" description="PD-(D/E)XK nuclease-like" evidence="1">
    <location>
        <begin position="25"/>
        <end position="251"/>
    </location>
</feature>
<sequence>MHLHAVAAWVYDLQSAALSCSFLSPYPLHSPGLTTGKIVDYAIFLLPSRLARDAIAFLITNSSASINHASYEALRIRPIAVTIETKTESRTVEEAKVQLGVWLAGQVARMEDLILQIAVLESFERAQYGEAISEPSGHGRQENRAFNSHLHIQTRQPTPVPTMKSISTGATALLSQIVFPLLDVQSENWSLFLGRVSPDLLTSMSSSKMQEPDSPIQIFHPITLGDTANTVQTYRLVKSLKALRAWIDVEFHMWWDKVLGIAGDGEGGD</sequence>
<dbReference type="OrthoDB" id="4161186at2759"/>
<protein>
    <recommendedName>
        <fullName evidence="1">PD-(D/E)XK nuclease-like domain-containing protein</fullName>
    </recommendedName>
</protein>
<dbReference type="AlphaFoldDB" id="A0A9P4H9Z3"/>
<dbReference type="Proteomes" id="UP000799777">
    <property type="component" value="Unassembled WGS sequence"/>
</dbReference>
<evidence type="ECO:0000259" key="1">
    <source>
        <dbReference type="Pfam" id="PF20516"/>
    </source>
</evidence>
<reference evidence="2" key="1">
    <citation type="journal article" date="2020" name="Stud. Mycol.">
        <title>101 Dothideomycetes genomes: a test case for predicting lifestyles and emergence of pathogens.</title>
        <authorList>
            <person name="Haridas S."/>
            <person name="Albert R."/>
            <person name="Binder M."/>
            <person name="Bloem J."/>
            <person name="Labutti K."/>
            <person name="Salamov A."/>
            <person name="Andreopoulos B."/>
            <person name="Baker S."/>
            <person name="Barry K."/>
            <person name="Bills G."/>
            <person name="Bluhm B."/>
            <person name="Cannon C."/>
            <person name="Castanera R."/>
            <person name="Culley D."/>
            <person name="Daum C."/>
            <person name="Ezra D."/>
            <person name="Gonzalez J."/>
            <person name="Henrissat B."/>
            <person name="Kuo A."/>
            <person name="Liang C."/>
            <person name="Lipzen A."/>
            <person name="Lutzoni F."/>
            <person name="Magnuson J."/>
            <person name="Mondo S."/>
            <person name="Nolan M."/>
            <person name="Ohm R."/>
            <person name="Pangilinan J."/>
            <person name="Park H.-J."/>
            <person name="Ramirez L."/>
            <person name="Alfaro M."/>
            <person name="Sun H."/>
            <person name="Tritt A."/>
            <person name="Yoshinaga Y."/>
            <person name="Zwiers L.-H."/>
            <person name="Turgeon B."/>
            <person name="Goodwin S."/>
            <person name="Spatafora J."/>
            <person name="Crous P."/>
            <person name="Grigoriev I."/>
        </authorList>
    </citation>
    <scope>NUCLEOTIDE SEQUENCE</scope>
    <source>
        <strain evidence="2">CBS 110217</strain>
    </source>
</reference>
<proteinExistence type="predicted"/>
<dbReference type="InterPro" id="IPR046797">
    <property type="entry name" value="PDDEXK_12"/>
</dbReference>
<gene>
    <name evidence="2" type="ORF">EK21DRAFT_89553</name>
</gene>
<accession>A0A9P4H9Z3</accession>
<comment type="caution">
    <text evidence="2">The sequence shown here is derived from an EMBL/GenBank/DDBJ whole genome shotgun (WGS) entry which is preliminary data.</text>
</comment>